<dbReference type="Gene3D" id="1.10.10.2690">
    <property type="match status" value="1"/>
</dbReference>
<dbReference type="AlphaFoldDB" id="A0A3J0N3P2"/>
<sequence>MSTQHHKLPVDIFRCGFVPGMLVPGQVSTRHFRLLTIICQVRSPALLKALEQVLVYGKSRRLACEDTGVTQSYFSVKYRRLQIISQLIMQVACICQEENNECK</sequence>
<comment type="caution">
    <text evidence="3">The sequence shown here is derived from an EMBL/GenBank/DDBJ whole genome shotgun (WGS) entry which is preliminary data.</text>
</comment>
<keyword evidence="1" id="KW-0805">Transcription regulation</keyword>
<proteinExistence type="predicted"/>
<evidence type="ECO:0000313" key="3">
    <source>
        <dbReference type="EMBL" id="MHT00826.1"/>
    </source>
</evidence>
<evidence type="ECO:0000256" key="2">
    <source>
        <dbReference type="ARBA" id="ARBA00023163"/>
    </source>
</evidence>
<dbReference type="GO" id="GO:0006355">
    <property type="term" value="P:regulation of DNA-templated transcription"/>
    <property type="evidence" value="ECO:0007669"/>
    <property type="project" value="InterPro"/>
</dbReference>
<name>A0A3J0N3P2_SALER</name>
<accession>A0A3J0N3P2</accession>
<reference evidence="3" key="1">
    <citation type="submission" date="2018-11" db="EMBL/GenBank/DDBJ databases">
        <authorList>
            <consortium name="PulseNet: The National Subtyping Network for Foodborne Disease Surveillance"/>
            <person name="Tarr C.L."/>
            <person name="Trees E."/>
            <person name="Katz L.S."/>
            <person name="Carleton-Romer H.A."/>
            <person name="Stroika S."/>
            <person name="Kucerova Z."/>
            <person name="Roache K.F."/>
            <person name="Sabol A.L."/>
            <person name="Besser J."/>
            <person name="Gerner-Smidt P."/>
        </authorList>
    </citation>
    <scope>NUCLEOTIDE SEQUENCE [LARGE SCALE GENOMIC DNA]</scope>
    <source>
        <strain evidence="3">PNUSAS059687</strain>
    </source>
</reference>
<dbReference type="EMBL" id="RNUA01000266">
    <property type="protein sequence ID" value="MHT00826.1"/>
    <property type="molecule type" value="Genomic_DNA"/>
</dbReference>
<organism evidence="3">
    <name type="scientific">Salmonella enterica</name>
    <name type="common">Salmonella choleraesuis</name>
    <dbReference type="NCBI Taxonomy" id="28901"/>
    <lineage>
        <taxon>Bacteria</taxon>
        <taxon>Pseudomonadati</taxon>
        <taxon>Pseudomonadota</taxon>
        <taxon>Gammaproteobacteria</taxon>
        <taxon>Enterobacterales</taxon>
        <taxon>Enterobacteriaceae</taxon>
        <taxon>Salmonella</taxon>
    </lineage>
</organism>
<evidence type="ECO:0000256" key="1">
    <source>
        <dbReference type="ARBA" id="ARBA00023015"/>
    </source>
</evidence>
<dbReference type="Pfam" id="PF03333">
    <property type="entry name" value="PapB"/>
    <property type="match status" value="1"/>
</dbReference>
<dbReference type="InterPro" id="IPR004356">
    <property type="entry name" value="Adhesin_operon_reg_prot"/>
</dbReference>
<protein>
    <submittedName>
        <fullName evidence="3">Transcriptional regulator</fullName>
    </submittedName>
</protein>
<dbReference type="InterPro" id="IPR053721">
    <property type="entry name" value="Fimbrial_Adhesin_Reg"/>
</dbReference>
<gene>
    <name evidence="3" type="ORF">EEN88_24580</name>
</gene>
<keyword evidence="2" id="KW-0804">Transcription</keyword>
<dbReference type="Proteomes" id="UP000839513">
    <property type="component" value="Unassembled WGS sequence"/>
</dbReference>